<dbReference type="Gene3D" id="3.30.70.270">
    <property type="match status" value="1"/>
</dbReference>
<dbReference type="PANTHER" id="PTHR33121:SF79">
    <property type="entry name" value="CYCLIC DI-GMP PHOSPHODIESTERASE PDED-RELATED"/>
    <property type="match status" value="1"/>
</dbReference>
<dbReference type="InterPro" id="IPR032244">
    <property type="entry name" value="LapD_MoxY_N"/>
</dbReference>
<dbReference type="GO" id="GO:0007165">
    <property type="term" value="P:signal transduction"/>
    <property type="evidence" value="ECO:0007669"/>
    <property type="project" value="InterPro"/>
</dbReference>
<dbReference type="SUPFAM" id="SSF55073">
    <property type="entry name" value="Nucleotide cyclase"/>
    <property type="match status" value="1"/>
</dbReference>
<dbReference type="PROSITE" id="PS50885">
    <property type="entry name" value="HAMP"/>
    <property type="match status" value="1"/>
</dbReference>
<evidence type="ECO:0000259" key="2">
    <source>
        <dbReference type="PROSITE" id="PS50883"/>
    </source>
</evidence>
<gene>
    <name evidence="4" type="ORF">LCGC14_0296640</name>
</gene>
<feature type="domain" description="EAL" evidence="2">
    <location>
        <begin position="412"/>
        <end position="651"/>
    </location>
</feature>
<dbReference type="SMART" id="SM00267">
    <property type="entry name" value="GGDEF"/>
    <property type="match status" value="1"/>
</dbReference>
<evidence type="ECO:0000256" key="1">
    <source>
        <dbReference type="SAM" id="Phobius"/>
    </source>
</evidence>
<dbReference type="Gene3D" id="6.20.270.20">
    <property type="entry name" value="LapD/MoxY periplasmic domain"/>
    <property type="match status" value="1"/>
</dbReference>
<dbReference type="Gene3D" id="6.10.340.10">
    <property type="match status" value="1"/>
</dbReference>
<dbReference type="CDD" id="cd01948">
    <property type="entry name" value="EAL"/>
    <property type="match status" value="1"/>
</dbReference>
<keyword evidence="1" id="KW-0812">Transmembrane</keyword>
<dbReference type="EMBL" id="LAZR01000181">
    <property type="protein sequence ID" value="KKN83728.1"/>
    <property type="molecule type" value="Genomic_DNA"/>
</dbReference>
<dbReference type="InterPro" id="IPR050706">
    <property type="entry name" value="Cyclic-di-GMP_PDE-like"/>
</dbReference>
<feature type="transmembrane region" description="Helical" evidence="1">
    <location>
        <begin position="170"/>
        <end position="191"/>
    </location>
</feature>
<dbReference type="InterPro" id="IPR029787">
    <property type="entry name" value="Nucleotide_cyclase"/>
</dbReference>
<dbReference type="SMART" id="SM00052">
    <property type="entry name" value="EAL"/>
    <property type="match status" value="1"/>
</dbReference>
<keyword evidence="1" id="KW-1133">Transmembrane helix</keyword>
<dbReference type="Pfam" id="PF00563">
    <property type="entry name" value="EAL"/>
    <property type="match status" value="1"/>
</dbReference>
<dbReference type="GO" id="GO:0071111">
    <property type="term" value="F:cyclic-guanylate-specific phosphodiesterase activity"/>
    <property type="evidence" value="ECO:0007669"/>
    <property type="project" value="InterPro"/>
</dbReference>
<organism evidence="4">
    <name type="scientific">marine sediment metagenome</name>
    <dbReference type="NCBI Taxonomy" id="412755"/>
    <lineage>
        <taxon>unclassified sequences</taxon>
        <taxon>metagenomes</taxon>
        <taxon>ecological metagenomes</taxon>
    </lineage>
</organism>
<dbReference type="InterPro" id="IPR043128">
    <property type="entry name" value="Rev_trsase/Diguanyl_cyclase"/>
</dbReference>
<dbReference type="PROSITE" id="PS50883">
    <property type="entry name" value="EAL"/>
    <property type="match status" value="1"/>
</dbReference>
<evidence type="ECO:0008006" key="5">
    <source>
        <dbReference type="Google" id="ProtNLM"/>
    </source>
</evidence>
<dbReference type="InterPro" id="IPR001633">
    <property type="entry name" value="EAL_dom"/>
</dbReference>
<dbReference type="InterPro" id="IPR000160">
    <property type="entry name" value="GGDEF_dom"/>
</dbReference>
<dbReference type="NCBIfam" id="TIGR00254">
    <property type="entry name" value="GGDEF"/>
    <property type="match status" value="1"/>
</dbReference>
<dbReference type="GO" id="GO:0016020">
    <property type="term" value="C:membrane"/>
    <property type="evidence" value="ECO:0007669"/>
    <property type="project" value="InterPro"/>
</dbReference>
<sequence>MLAMEKLKLKNKVNIGMSLRTQIYGLIFLLVSISFFARLIIDINTTKTYFTEQMSVHANDAAINLGLSISPYTDEENLVIAETMISAIFDSGYYHSIRFVDKKGNTLIERVNPLTSQDIPPWFTSMFELPRVPESSEVNNGWNIAGTLIVESHPGLSYEKLWKHAIDTCITSLALLIISLILGYFILSAIFRPLKKLEKQAQSVTYKKFIINNDVPFSIELRTVTKAMNNMVRNLNSTFQSLSEHSESLSKKVFQDELTQLGNRRAFENQFSATQTGMNKDDVSCLILISLDSLISINKNFGFAAGDNYVFEVKNIIQKNFNFSQESEIFRISGGTFILMLSVSIEYRQEMLEHLSRDFSQKKVTELDSPYARVSAIDYHKTCTLSDLLSQLDTSPHEVDIISNSNLSAISFTQWRSVINHAIENKEINFSVQPIKNNLKEVEYYELFSNVLYNNKPLNNNQLFTMAERLELTVELDKAIITGLLAQDLTRYDKPIAINLAKQSLYSNEFIFWLESISKIAKEKSLKLIFEIKETVIIDSQQKAAQVIAALKKLGFRVCIEHFAINLTSIKYLQGLNIDYVKLDGSFISNLKCEENQYFLRTLITLSHGLGIKFITCLIEDNETYDILIENKCEYFQGRYIALPYRIGSEA</sequence>
<protein>
    <recommendedName>
        <fullName evidence="5">EAL domain-containing protein</fullName>
    </recommendedName>
</protein>
<dbReference type="Gene3D" id="3.20.20.450">
    <property type="entry name" value="EAL domain"/>
    <property type="match status" value="1"/>
</dbReference>
<accession>A0A0F9WXI2</accession>
<dbReference type="AlphaFoldDB" id="A0A0F9WXI2"/>
<reference evidence="4" key="1">
    <citation type="journal article" date="2015" name="Nature">
        <title>Complex archaea that bridge the gap between prokaryotes and eukaryotes.</title>
        <authorList>
            <person name="Spang A."/>
            <person name="Saw J.H."/>
            <person name="Jorgensen S.L."/>
            <person name="Zaremba-Niedzwiedzka K."/>
            <person name="Martijn J."/>
            <person name="Lind A.E."/>
            <person name="van Eijk R."/>
            <person name="Schleper C."/>
            <person name="Guy L."/>
            <person name="Ettema T.J."/>
        </authorList>
    </citation>
    <scope>NUCLEOTIDE SEQUENCE</scope>
</reference>
<keyword evidence="1" id="KW-0472">Membrane</keyword>
<dbReference type="Pfam" id="PF16448">
    <property type="entry name" value="LapD_MoxY_N"/>
    <property type="match status" value="1"/>
</dbReference>
<dbReference type="InterPro" id="IPR003660">
    <property type="entry name" value="HAMP_dom"/>
</dbReference>
<feature type="domain" description="HAMP" evidence="3">
    <location>
        <begin position="188"/>
        <end position="240"/>
    </location>
</feature>
<dbReference type="PANTHER" id="PTHR33121">
    <property type="entry name" value="CYCLIC DI-GMP PHOSPHODIESTERASE PDEF"/>
    <property type="match status" value="1"/>
</dbReference>
<dbReference type="InterPro" id="IPR035919">
    <property type="entry name" value="EAL_sf"/>
</dbReference>
<dbReference type="InterPro" id="IPR042461">
    <property type="entry name" value="LapD_MoxY_peri_C"/>
</dbReference>
<dbReference type="Gene3D" id="3.30.110.200">
    <property type="match status" value="1"/>
</dbReference>
<name>A0A0F9WXI2_9ZZZZ</name>
<dbReference type="Pfam" id="PF00990">
    <property type="entry name" value="GGDEF"/>
    <property type="match status" value="1"/>
</dbReference>
<comment type="caution">
    <text evidence="4">The sequence shown here is derived from an EMBL/GenBank/DDBJ whole genome shotgun (WGS) entry which is preliminary data.</text>
</comment>
<dbReference type="SUPFAM" id="SSF141868">
    <property type="entry name" value="EAL domain-like"/>
    <property type="match status" value="1"/>
</dbReference>
<proteinExistence type="predicted"/>
<evidence type="ECO:0000313" key="4">
    <source>
        <dbReference type="EMBL" id="KKN83728.1"/>
    </source>
</evidence>
<feature type="transmembrane region" description="Helical" evidence="1">
    <location>
        <begin position="21"/>
        <end position="41"/>
    </location>
</feature>
<evidence type="ECO:0000259" key="3">
    <source>
        <dbReference type="PROSITE" id="PS50885"/>
    </source>
</evidence>